<organism evidence="3 4">
    <name type="scientific">Panagrolaimus davidi</name>
    <dbReference type="NCBI Taxonomy" id="227884"/>
    <lineage>
        <taxon>Eukaryota</taxon>
        <taxon>Metazoa</taxon>
        <taxon>Ecdysozoa</taxon>
        <taxon>Nematoda</taxon>
        <taxon>Chromadorea</taxon>
        <taxon>Rhabditida</taxon>
        <taxon>Tylenchina</taxon>
        <taxon>Panagrolaimomorpha</taxon>
        <taxon>Panagrolaimoidea</taxon>
        <taxon>Panagrolaimidae</taxon>
        <taxon>Panagrolaimus</taxon>
    </lineage>
</organism>
<proteinExistence type="predicted"/>
<dbReference type="InterPro" id="IPR050373">
    <property type="entry name" value="Fibrinogen_C-term_domain"/>
</dbReference>
<dbReference type="Pfam" id="PF00147">
    <property type="entry name" value="Fibrinogen_C"/>
    <property type="match status" value="1"/>
</dbReference>
<feature type="signal peptide" evidence="1">
    <location>
        <begin position="1"/>
        <end position="19"/>
    </location>
</feature>
<dbReference type="SUPFAM" id="SSF56496">
    <property type="entry name" value="Fibrinogen C-terminal domain-like"/>
    <property type="match status" value="1"/>
</dbReference>
<name>A0A914Q4Y0_9BILA</name>
<dbReference type="Gene3D" id="3.90.215.10">
    <property type="entry name" value="Gamma Fibrinogen, chain A, domain 1"/>
    <property type="match status" value="1"/>
</dbReference>
<evidence type="ECO:0000259" key="2">
    <source>
        <dbReference type="PROSITE" id="PS51406"/>
    </source>
</evidence>
<dbReference type="GO" id="GO:0005615">
    <property type="term" value="C:extracellular space"/>
    <property type="evidence" value="ECO:0007669"/>
    <property type="project" value="TreeGrafter"/>
</dbReference>
<keyword evidence="3" id="KW-1185">Reference proteome</keyword>
<dbReference type="WBParaSite" id="PDA_v2.g24001.t1">
    <property type="protein sequence ID" value="PDA_v2.g24001.t1"/>
    <property type="gene ID" value="PDA_v2.g24001"/>
</dbReference>
<dbReference type="PANTHER" id="PTHR19143:SF444">
    <property type="entry name" value="PROTEIN SCABROUS"/>
    <property type="match status" value="1"/>
</dbReference>
<evidence type="ECO:0000313" key="4">
    <source>
        <dbReference type="WBParaSite" id="PDA_v2.g24001.t1"/>
    </source>
</evidence>
<accession>A0A914Q4Y0</accession>
<feature type="domain" description="Fibrinogen C-terminal" evidence="2">
    <location>
        <begin position="186"/>
        <end position="368"/>
    </location>
</feature>
<sequence length="427" mass="45878">MGLAFKIVTAFILLSFVSADFRLTISLTSLTVNGKLPNGDPCSPFVNLGVLCFPRPKICIEPLEYATDDMDQCVIGSYIDLGVGNNSNEITFNADAYYGGWYNPSTYNFFGDFTGFSVKMIIWNADGTNYQEIDRHQWNLTNSDSSPVTETGDQITSFKFEWSKQVITQPTAPPTIPTTTASGGITTAPPLLTDCKSITAASTQLIKIGGASVSVYCDGKGGTAIQRRIDATGAFDSMEISNYKAFIGDATKSYWLGLDNIHTFTTGSTAYTAVITTCCGTTPLVENYETFTVGDATSNYLLTVTPASNTYQLVKTGINTAKTDNGSPFSTYNNWNLNGVDVGICASAKGAGGWWFGSCENNLNGHYYTVGVDANTCAFDAASHFGDNGTGISYPVGISFQKTQIALYQKTTFRNIDINAAAQDFCG</sequence>
<evidence type="ECO:0000313" key="3">
    <source>
        <dbReference type="Proteomes" id="UP000887578"/>
    </source>
</evidence>
<dbReference type="AlphaFoldDB" id="A0A914Q4Y0"/>
<dbReference type="Proteomes" id="UP000887578">
    <property type="component" value="Unplaced"/>
</dbReference>
<keyword evidence="1" id="KW-0732">Signal</keyword>
<protein>
    <submittedName>
        <fullName evidence="4">Fibrinogen C-terminal domain-containing protein</fullName>
    </submittedName>
</protein>
<dbReference type="PROSITE" id="PS51406">
    <property type="entry name" value="FIBRINOGEN_C_2"/>
    <property type="match status" value="1"/>
</dbReference>
<dbReference type="SMART" id="SM00186">
    <property type="entry name" value="FBG"/>
    <property type="match status" value="1"/>
</dbReference>
<dbReference type="InterPro" id="IPR014716">
    <property type="entry name" value="Fibrinogen_a/b/g_C_1"/>
</dbReference>
<evidence type="ECO:0000256" key="1">
    <source>
        <dbReference type="SAM" id="SignalP"/>
    </source>
</evidence>
<feature type="chain" id="PRO_5037963390" evidence="1">
    <location>
        <begin position="20"/>
        <end position="427"/>
    </location>
</feature>
<reference evidence="4" key="1">
    <citation type="submission" date="2022-11" db="UniProtKB">
        <authorList>
            <consortium name="WormBaseParasite"/>
        </authorList>
    </citation>
    <scope>IDENTIFICATION</scope>
</reference>
<dbReference type="PANTHER" id="PTHR19143">
    <property type="entry name" value="FIBRINOGEN/TENASCIN/ANGIOPOEITIN"/>
    <property type="match status" value="1"/>
</dbReference>
<dbReference type="InterPro" id="IPR036056">
    <property type="entry name" value="Fibrinogen-like_C"/>
</dbReference>
<dbReference type="InterPro" id="IPR002181">
    <property type="entry name" value="Fibrinogen_a/b/g_C_dom"/>
</dbReference>